<organism evidence="7 8">
    <name type="scientific">Marinobacter halodurans</name>
    <dbReference type="NCBI Taxonomy" id="2528979"/>
    <lineage>
        <taxon>Bacteria</taxon>
        <taxon>Pseudomonadati</taxon>
        <taxon>Pseudomonadota</taxon>
        <taxon>Gammaproteobacteria</taxon>
        <taxon>Pseudomonadales</taxon>
        <taxon>Marinobacteraceae</taxon>
        <taxon>Marinobacter</taxon>
    </lineage>
</organism>
<protein>
    <recommendedName>
        <fullName evidence="4">Peptide methionine sulfoxide reductase MsrA</fullName>
        <shortName evidence="4">Protein-methionine-S-oxide reductase</shortName>
        <ecNumber evidence="4">1.8.4.11</ecNumber>
    </recommendedName>
    <alternativeName>
        <fullName evidence="4">Peptide-methionine (S)-S-oxide reductase</fullName>
        <shortName evidence="4">Peptide Met(O) reductase</shortName>
    </alternativeName>
</protein>
<reference evidence="7 8" key="1">
    <citation type="submission" date="2019-02" db="EMBL/GenBank/DDBJ databases">
        <title>Marinobacter halodurans sp. nov., a marine bacterium isolated from sea tidal flat.</title>
        <authorList>
            <person name="Yoo Y."/>
            <person name="Lee D.W."/>
            <person name="Kim B.S."/>
            <person name="Kim J.-J."/>
        </authorList>
    </citation>
    <scope>NUCLEOTIDE SEQUENCE [LARGE SCALE GENOMIC DNA]</scope>
    <source>
        <strain evidence="7 8">YJ-S3-2</strain>
    </source>
</reference>
<dbReference type="Gene3D" id="3.30.1060.10">
    <property type="entry name" value="Peptide methionine sulphoxide reductase MsrA"/>
    <property type="match status" value="1"/>
</dbReference>
<comment type="caution">
    <text evidence="7">The sequence shown here is derived from an EMBL/GenBank/DDBJ whole genome shotgun (WGS) entry which is preliminary data.</text>
</comment>
<name>A0ABY1ZLF2_9GAMM</name>
<evidence type="ECO:0000313" key="8">
    <source>
        <dbReference type="Proteomes" id="UP000313645"/>
    </source>
</evidence>
<accession>A0ABY1ZLF2</accession>
<dbReference type="Proteomes" id="UP000313645">
    <property type="component" value="Unassembled WGS sequence"/>
</dbReference>
<dbReference type="InterPro" id="IPR036509">
    <property type="entry name" value="Met_Sox_Rdtase_MsrA_sf"/>
</dbReference>
<evidence type="ECO:0000256" key="4">
    <source>
        <dbReference type="HAMAP-Rule" id="MF_01401"/>
    </source>
</evidence>
<dbReference type="PANTHER" id="PTHR43774:SF1">
    <property type="entry name" value="PEPTIDE METHIONINE SULFOXIDE REDUCTASE MSRA 2"/>
    <property type="match status" value="1"/>
</dbReference>
<evidence type="ECO:0000256" key="2">
    <source>
        <dbReference type="ARBA" id="ARBA00047806"/>
    </source>
</evidence>
<feature type="active site" evidence="4">
    <location>
        <position position="41"/>
    </location>
</feature>
<feature type="region of interest" description="Disordered" evidence="5">
    <location>
        <begin position="1"/>
        <end position="22"/>
    </location>
</feature>
<dbReference type="GO" id="GO:0008113">
    <property type="term" value="F:peptide-methionine (S)-S-oxide reductase activity"/>
    <property type="evidence" value="ECO:0007669"/>
    <property type="project" value="UniProtKB-EC"/>
</dbReference>
<comment type="function">
    <text evidence="4">Has an important function as a repair enzyme for proteins that have been inactivated by oxidation. Catalyzes the reversible oxidation-reduction of methionine sulfoxide in proteins to methionine.</text>
</comment>
<dbReference type="HAMAP" id="MF_01401">
    <property type="entry name" value="MsrA"/>
    <property type="match status" value="1"/>
</dbReference>
<evidence type="ECO:0000256" key="3">
    <source>
        <dbReference type="ARBA" id="ARBA00048782"/>
    </source>
</evidence>
<evidence type="ECO:0000256" key="5">
    <source>
        <dbReference type="SAM" id="MobiDB-lite"/>
    </source>
</evidence>
<comment type="catalytic activity">
    <reaction evidence="3 4">
        <text>[thioredoxin]-disulfide + L-methionine + H2O = L-methionine (S)-S-oxide + [thioredoxin]-dithiol</text>
        <dbReference type="Rhea" id="RHEA:19993"/>
        <dbReference type="Rhea" id="RHEA-COMP:10698"/>
        <dbReference type="Rhea" id="RHEA-COMP:10700"/>
        <dbReference type="ChEBI" id="CHEBI:15377"/>
        <dbReference type="ChEBI" id="CHEBI:29950"/>
        <dbReference type="ChEBI" id="CHEBI:50058"/>
        <dbReference type="ChEBI" id="CHEBI:57844"/>
        <dbReference type="ChEBI" id="CHEBI:58772"/>
        <dbReference type="EC" id="1.8.4.11"/>
    </reaction>
</comment>
<dbReference type="NCBIfam" id="TIGR00401">
    <property type="entry name" value="msrA"/>
    <property type="match status" value="1"/>
</dbReference>
<dbReference type="EC" id="1.8.4.11" evidence="4"/>
<keyword evidence="1 4" id="KW-0560">Oxidoreductase</keyword>
<dbReference type="RefSeq" id="WP_131482878.1">
    <property type="nucleotide sequence ID" value="NZ_SJDL01000027.1"/>
</dbReference>
<proteinExistence type="inferred from homology"/>
<feature type="domain" description="Peptide methionine sulphoxide reductase MsrA" evidence="6">
    <location>
        <begin position="35"/>
        <end position="186"/>
    </location>
</feature>
<keyword evidence="8" id="KW-1185">Reference proteome</keyword>
<dbReference type="EMBL" id="SJDL01000027">
    <property type="protein sequence ID" value="TBW52535.1"/>
    <property type="molecule type" value="Genomic_DNA"/>
</dbReference>
<gene>
    <name evidence="4 7" type="primary">msrA</name>
    <name evidence="7" type="ORF">EZI54_15955</name>
</gene>
<sequence>MSQSCDLPGMKVPRSRFPAPDNDLELPADAGEQRVVLGGGCFWCTEAVYLAVDGVTSVTSGYAGGAAETANYDDVCTGSTGHAEVIEIRYDPAKTSFGELLRIFFSVAHDPTQLNRQGNDRGTQYRSAVFYQTEAEKQVAEAYIRKLDAAGVYDAPVVTTLEPLDAFYPAEEYHQNFAARNPFQPYIMAAAAPKMEKLRDRFGDRLKPEYKDDSV</sequence>
<comment type="similarity">
    <text evidence="4">Belongs to the MsrA Met sulfoxide reductase family.</text>
</comment>
<evidence type="ECO:0000256" key="1">
    <source>
        <dbReference type="ARBA" id="ARBA00023002"/>
    </source>
</evidence>
<dbReference type="InterPro" id="IPR002569">
    <property type="entry name" value="Met_Sox_Rdtase_MsrA_dom"/>
</dbReference>
<dbReference type="SUPFAM" id="SSF55068">
    <property type="entry name" value="Peptide methionine sulfoxide reductase"/>
    <property type="match status" value="1"/>
</dbReference>
<evidence type="ECO:0000259" key="6">
    <source>
        <dbReference type="Pfam" id="PF01625"/>
    </source>
</evidence>
<dbReference type="PANTHER" id="PTHR43774">
    <property type="entry name" value="PEPTIDE METHIONINE SULFOXIDE REDUCTASE"/>
    <property type="match status" value="1"/>
</dbReference>
<dbReference type="Pfam" id="PF01625">
    <property type="entry name" value="PMSR"/>
    <property type="match status" value="1"/>
</dbReference>
<comment type="catalytic activity">
    <reaction evidence="2 4">
        <text>L-methionyl-[protein] + [thioredoxin]-disulfide + H2O = L-methionyl-(S)-S-oxide-[protein] + [thioredoxin]-dithiol</text>
        <dbReference type="Rhea" id="RHEA:14217"/>
        <dbReference type="Rhea" id="RHEA-COMP:10698"/>
        <dbReference type="Rhea" id="RHEA-COMP:10700"/>
        <dbReference type="Rhea" id="RHEA-COMP:12313"/>
        <dbReference type="Rhea" id="RHEA-COMP:12315"/>
        <dbReference type="ChEBI" id="CHEBI:15377"/>
        <dbReference type="ChEBI" id="CHEBI:16044"/>
        <dbReference type="ChEBI" id="CHEBI:29950"/>
        <dbReference type="ChEBI" id="CHEBI:44120"/>
        <dbReference type="ChEBI" id="CHEBI:50058"/>
        <dbReference type="EC" id="1.8.4.11"/>
    </reaction>
</comment>
<evidence type="ECO:0000313" key="7">
    <source>
        <dbReference type="EMBL" id="TBW52535.1"/>
    </source>
</evidence>